<comment type="subcellular location">
    <subcellularLocation>
        <location evidence="1">Cell membrane</location>
        <topology evidence="1">Multi-pass membrane protein</topology>
    </subcellularLocation>
</comment>
<dbReference type="PANTHER" id="PTHR33545:SF5">
    <property type="entry name" value="UPF0750 MEMBRANE PROTEIN YITT"/>
    <property type="match status" value="1"/>
</dbReference>
<dbReference type="AlphaFoldDB" id="A0A4V1NS35"/>
<organism evidence="8 9">
    <name type="scientific">Blautia faecicola</name>
    <dbReference type="NCBI Taxonomy" id="2509240"/>
    <lineage>
        <taxon>Bacteria</taxon>
        <taxon>Bacillati</taxon>
        <taxon>Bacillota</taxon>
        <taxon>Clostridia</taxon>
        <taxon>Lachnospirales</taxon>
        <taxon>Lachnospiraceae</taxon>
        <taxon>Blautia</taxon>
    </lineage>
</organism>
<dbReference type="PANTHER" id="PTHR33545">
    <property type="entry name" value="UPF0750 MEMBRANE PROTEIN YITT-RELATED"/>
    <property type="match status" value="1"/>
</dbReference>
<dbReference type="GO" id="GO:0005886">
    <property type="term" value="C:plasma membrane"/>
    <property type="evidence" value="ECO:0007669"/>
    <property type="project" value="UniProtKB-SubCell"/>
</dbReference>
<dbReference type="Proteomes" id="UP000290106">
    <property type="component" value="Unassembled WGS sequence"/>
</dbReference>
<dbReference type="Pfam" id="PF10035">
    <property type="entry name" value="DUF2179"/>
    <property type="match status" value="1"/>
</dbReference>
<evidence type="ECO:0000259" key="7">
    <source>
        <dbReference type="Pfam" id="PF10035"/>
    </source>
</evidence>
<evidence type="ECO:0000313" key="8">
    <source>
        <dbReference type="EMBL" id="RXS75875.1"/>
    </source>
</evidence>
<dbReference type="Pfam" id="PF02588">
    <property type="entry name" value="YitT_membrane"/>
    <property type="match status" value="1"/>
</dbReference>
<evidence type="ECO:0000256" key="5">
    <source>
        <dbReference type="ARBA" id="ARBA00023136"/>
    </source>
</evidence>
<keyword evidence="9" id="KW-1185">Reference proteome</keyword>
<dbReference type="Gene3D" id="3.30.70.120">
    <property type="match status" value="1"/>
</dbReference>
<keyword evidence="3 6" id="KW-0812">Transmembrane</keyword>
<dbReference type="OrthoDB" id="3180973at2"/>
<name>A0A4V1NS35_9FIRM</name>
<proteinExistence type="predicted"/>
<evidence type="ECO:0000313" key="9">
    <source>
        <dbReference type="Proteomes" id="UP000290106"/>
    </source>
</evidence>
<dbReference type="InterPro" id="IPR003740">
    <property type="entry name" value="YitT"/>
</dbReference>
<evidence type="ECO:0000256" key="3">
    <source>
        <dbReference type="ARBA" id="ARBA00022692"/>
    </source>
</evidence>
<evidence type="ECO:0000256" key="1">
    <source>
        <dbReference type="ARBA" id="ARBA00004651"/>
    </source>
</evidence>
<feature type="transmembrane region" description="Helical" evidence="6">
    <location>
        <begin position="116"/>
        <end position="135"/>
    </location>
</feature>
<protein>
    <submittedName>
        <fullName evidence="8">YitT family protein</fullName>
    </submittedName>
</protein>
<accession>A0A4V1NS35</accession>
<feature type="transmembrane region" description="Helical" evidence="6">
    <location>
        <begin position="91"/>
        <end position="110"/>
    </location>
</feature>
<keyword evidence="2" id="KW-1003">Cell membrane</keyword>
<feature type="transmembrane region" description="Helical" evidence="6">
    <location>
        <begin position="156"/>
        <end position="177"/>
    </location>
</feature>
<keyword evidence="4 6" id="KW-1133">Transmembrane helix</keyword>
<dbReference type="EMBL" id="SDKC01000001">
    <property type="protein sequence ID" value="RXS75875.1"/>
    <property type="molecule type" value="Genomic_DNA"/>
</dbReference>
<dbReference type="InterPro" id="IPR015867">
    <property type="entry name" value="N-reg_PII/ATP_PRibTrfase_C"/>
</dbReference>
<dbReference type="InterPro" id="IPR019264">
    <property type="entry name" value="DUF2179"/>
</dbReference>
<dbReference type="InterPro" id="IPR051461">
    <property type="entry name" value="UPF0750_membrane"/>
</dbReference>
<dbReference type="PIRSF" id="PIRSF006483">
    <property type="entry name" value="Membrane_protein_YitT"/>
    <property type="match status" value="1"/>
</dbReference>
<feature type="transmembrane region" description="Helical" evidence="6">
    <location>
        <begin position="55"/>
        <end position="79"/>
    </location>
</feature>
<dbReference type="CDD" id="cd16380">
    <property type="entry name" value="YitT_C"/>
    <property type="match status" value="1"/>
</dbReference>
<feature type="domain" description="DUF2179" evidence="7">
    <location>
        <begin position="229"/>
        <end position="283"/>
    </location>
</feature>
<keyword evidence="5 6" id="KW-0472">Membrane</keyword>
<evidence type="ECO:0000256" key="4">
    <source>
        <dbReference type="ARBA" id="ARBA00022989"/>
    </source>
</evidence>
<evidence type="ECO:0000256" key="2">
    <source>
        <dbReference type="ARBA" id="ARBA00022475"/>
    </source>
</evidence>
<gene>
    <name evidence="8" type="ORF">ETP43_12105</name>
</gene>
<sequence length="291" mass="31450">MKSMIKQKPWIRDYLLIFIGTALMSIALKSAFDTNGIVDGGFSGIAIIVKSVTEPLIPGGIPLGVTNLLLNIPIFFLGIKIMGFGFMAKTIWGTVSLSFWLTVIPVIPLVEGDMVLAVLIGGVIQGTGIGLVFLGRGTTGGTDLVASLIQRYVKHISIARIMQVIDGMIVVIGAFVFGPTKAMYAIVAIYIVGKVTDGLQEGLNYAKAVYIITDHQEEVSRRILEDLDRGVTGVHAQGMYAGTERLMLFSVVGKKQIVQLKEAVAEVDPRAFMIVTDAREVLGEGFQEYKV</sequence>
<dbReference type="RefSeq" id="WP_129258333.1">
    <property type="nucleotide sequence ID" value="NZ_SDKC01000001.1"/>
</dbReference>
<comment type="caution">
    <text evidence="8">The sequence shown here is derived from an EMBL/GenBank/DDBJ whole genome shotgun (WGS) entry which is preliminary data.</text>
</comment>
<reference evidence="8 9" key="1">
    <citation type="submission" date="2019-01" db="EMBL/GenBank/DDBJ databases">
        <title>Blautia sp. nov. KGMB01111 isolated human feces.</title>
        <authorList>
            <person name="Park J.-E."/>
            <person name="Kim J.-S."/>
            <person name="Park S.-H."/>
        </authorList>
    </citation>
    <scope>NUCLEOTIDE SEQUENCE [LARGE SCALE GENOMIC DNA]</scope>
    <source>
        <strain evidence="8 9">KGMB01111</strain>
    </source>
</reference>
<evidence type="ECO:0000256" key="6">
    <source>
        <dbReference type="SAM" id="Phobius"/>
    </source>
</evidence>